<dbReference type="EMBL" id="JAMBPX010000005">
    <property type="protein sequence ID" value="MDG0859445.1"/>
    <property type="molecule type" value="Genomic_DNA"/>
</dbReference>
<evidence type="ECO:0000256" key="4">
    <source>
        <dbReference type="ARBA" id="ARBA00022679"/>
    </source>
</evidence>
<feature type="transmembrane region" description="Helical" evidence="11">
    <location>
        <begin position="255"/>
        <end position="274"/>
    </location>
</feature>
<feature type="transmembrane region" description="Helical" evidence="11">
    <location>
        <begin position="307"/>
        <end position="326"/>
    </location>
</feature>
<evidence type="ECO:0000256" key="6">
    <source>
        <dbReference type="ARBA" id="ARBA00023136"/>
    </source>
</evidence>
<gene>
    <name evidence="13" type="ORF">M4L21_08940</name>
</gene>
<evidence type="ECO:0000256" key="5">
    <source>
        <dbReference type="ARBA" id="ARBA00022746"/>
    </source>
</evidence>
<keyword evidence="6 11" id="KW-0472">Membrane</keyword>
<dbReference type="GO" id="GO:0016117">
    <property type="term" value="P:carotenoid biosynthetic process"/>
    <property type="evidence" value="ECO:0007669"/>
    <property type="project" value="UniProtKB-KW"/>
</dbReference>
<evidence type="ECO:0000256" key="9">
    <source>
        <dbReference type="ARBA" id="ARBA00038120"/>
    </source>
</evidence>
<dbReference type="Pfam" id="PF00535">
    <property type="entry name" value="Glycos_transf_2"/>
    <property type="match status" value="1"/>
</dbReference>
<keyword evidence="4" id="KW-0808">Transferase</keyword>
<evidence type="ECO:0000313" key="13">
    <source>
        <dbReference type="EMBL" id="MDG0859445.1"/>
    </source>
</evidence>
<accession>A0A9X4L9G9</accession>
<sequence>MYKFRRKIPHISNNVSDNSQVSIIIPARDEEHNLAQLLSSIHHKNQYDIIVMNDASSDRTKAVAECYNVRVYDVSNDSTWKGKSHACFEGATFARGSLLLFLDADVMLTDAFSIDRLCEQYKVQQSKGILSVQPYHVIQNWYENISAIFNLMTIVGMNIFSITKGKKGTKSAFGPILLTNKADYKEVQGHLNAKNEIIEGFALSKAYNDANMPVEMFEGEGIANFRMYPQGFKALIEGWSKHFALGSMITKRSTMSLIFIWLMGSVLSTLLILASTQLNAVSIIFSIIVYVIYTFQFYLLIRRTGNFFFIASVFHPILFMFFLAIFTKSWIDINIFKKIIWKEREITFKNKK</sequence>
<keyword evidence="5" id="KW-0125">Carotenoid biosynthesis</keyword>
<dbReference type="SUPFAM" id="SSF53448">
    <property type="entry name" value="Nucleotide-diphospho-sugar transferases"/>
    <property type="match status" value="1"/>
</dbReference>
<evidence type="ECO:0000256" key="11">
    <source>
        <dbReference type="SAM" id="Phobius"/>
    </source>
</evidence>
<evidence type="ECO:0000256" key="1">
    <source>
        <dbReference type="ARBA" id="ARBA00004236"/>
    </source>
</evidence>
<dbReference type="PANTHER" id="PTHR43646">
    <property type="entry name" value="GLYCOSYLTRANSFERASE"/>
    <property type="match status" value="1"/>
</dbReference>
<feature type="transmembrane region" description="Helical" evidence="11">
    <location>
        <begin position="280"/>
        <end position="300"/>
    </location>
</feature>
<comment type="caution">
    <text evidence="13">The sequence shown here is derived from an EMBL/GenBank/DDBJ whole genome shotgun (WGS) entry which is preliminary data.</text>
</comment>
<evidence type="ECO:0000256" key="8">
    <source>
        <dbReference type="ARBA" id="ARBA00037904"/>
    </source>
</evidence>
<dbReference type="AlphaFoldDB" id="A0A9X4L9G9"/>
<dbReference type="GO" id="GO:0016757">
    <property type="term" value="F:glycosyltransferase activity"/>
    <property type="evidence" value="ECO:0007669"/>
    <property type="project" value="UniProtKB-KW"/>
</dbReference>
<name>A0A9X4L9G9_9STAP</name>
<dbReference type="Gene3D" id="3.90.550.10">
    <property type="entry name" value="Spore Coat Polysaccharide Biosynthesis Protein SpsA, Chain A"/>
    <property type="match status" value="1"/>
</dbReference>
<keyword evidence="2" id="KW-1003">Cell membrane</keyword>
<dbReference type="CDD" id="cd00761">
    <property type="entry name" value="Glyco_tranf_GTA_type"/>
    <property type="match status" value="1"/>
</dbReference>
<proteinExistence type="inferred from homology"/>
<evidence type="ECO:0000313" key="14">
    <source>
        <dbReference type="Proteomes" id="UP001152302"/>
    </source>
</evidence>
<dbReference type="PANTHER" id="PTHR43646:SF2">
    <property type="entry name" value="GLYCOSYLTRANSFERASE 2-LIKE DOMAIN-CONTAINING PROTEIN"/>
    <property type="match status" value="1"/>
</dbReference>
<feature type="domain" description="Glycosyltransferase 2-like" evidence="12">
    <location>
        <begin position="22"/>
        <end position="146"/>
    </location>
</feature>
<comment type="function">
    <text evidence="7">Catalyzes the glycosylation of 4,4'-diaponeurosporenoate, i.e. the esterification of glucose at the C1'' position with the carboxyl group of 4,4'-diaponeurosporenic acid, to form glycosyl-4,4'-diaponeurosporenoate. This is a step in the biosynthesis of staphyloxanthin, an orange pigment present in most staphylococci strains.</text>
</comment>
<evidence type="ECO:0000256" key="10">
    <source>
        <dbReference type="ARBA" id="ARBA00040345"/>
    </source>
</evidence>
<comment type="similarity">
    <text evidence="9">Belongs to the glycosyltransferase 2 family. CrtQ subfamily.</text>
</comment>
<dbReference type="GO" id="GO:0005886">
    <property type="term" value="C:plasma membrane"/>
    <property type="evidence" value="ECO:0007669"/>
    <property type="project" value="UniProtKB-SubCell"/>
</dbReference>
<evidence type="ECO:0000256" key="3">
    <source>
        <dbReference type="ARBA" id="ARBA00022676"/>
    </source>
</evidence>
<keyword evidence="11" id="KW-1133">Transmembrane helix</keyword>
<protein>
    <recommendedName>
        <fullName evidence="10">4,4'-diaponeurosporenoate glycosyltransferase</fullName>
    </recommendedName>
</protein>
<keyword evidence="3" id="KW-0328">Glycosyltransferase</keyword>
<evidence type="ECO:0000256" key="7">
    <source>
        <dbReference type="ARBA" id="ARBA00037281"/>
    </source>
</evidence>
<keyword evidence="11" id="KW-0812">Transmembrane</keyword>
<reference evidence="13" key="1">
    <citation type="submission" date="2022-05" db="EMBL/GenBank/DDBJ databases">
        <title>Comparative genomics of Staphylococcus equorum isolates.</title>
        <authorList>
            <person name="Luelf R.H."/>
        </authorList>
    </citation>
    <scope>NUCLEOTIDE SEQUENCE</scope>
    <source>
        <strain evidence="13">TMW 2.2343</strain>
    </source>
</reference>
<evidence type="ECO:0000256" key="2">
    <source>
        <dbReference type="ARBA" id="ARBA00022475"/>
    </source>
</evidence>
<evidence type="ECO:0000259" key="12">
    <source>
        <dbReference type="Pfam" id="PF00535"/>
    </source>
</evidence>
<comment type="subcellular location">
    <subcellularLocation>
        <location evidence="1">Cell membrane</location>
    </subcellularLocation>
</comment>
<dbReference type="Proteomes" id="UP001152302">
    <property type="component" value="Unassembled WGS sequence"/>
</dbReference>
<dbReference type="InterPro" id="IPR029044">
    <property type="entry name" value="Nucleotide-diphossugar_trans"/>
</dbReference>
<dbReference type="RefSeq" id="WP_277581166.1">
    <property type="nucleotide sequence ID" value="NZ_JAMBPV010000003.1"/>
</dbReference>
<comment type="pathway">
    <text evidence="8">Carotenoid biosynthesis; staphyloxanthin biosynthesis; staphyloxanthin from farnesyl diphosphate: step 4/5.</text>
</comment>
<organism evidence="13 14">
    <name type="scientific">Staphylococcus equorum</name>
    <dbReference type="NCBI Taxonomy" id="246432"/>
    <lineage>
        <taxon>Bacteria</taxon>
        <taxon>Bacillati</taxon>
        <taxon>Bacillota</taxon>
        <taxon>Bacilli</taxon>
        <taxon>Bacillales</taxon>
        <taxon>Staphylococcaceae</taxon>
        <taxon>Staphylococcus</taxon>
    </lineage>
</organism>
<dbReference type="InterPro" id="IPR001173">
    <property type="entry name" value="Glyco_trans_2-like"/>
</dbReference>